<evidence type="ECO:0000313" key="6">
    <source>
        <dbReference type="Proteomes" id="UP000322927"/>
    </source>
</evidence>
<dbReference type="PANTHER" id="PTHR47363">
    <property type="entry name" value="GLUCOKINASE"/>
    <property type="match status" value="1"/>
</dbReference>
<dbReference type="AlphaFoldDB" id="A0A5P2C4Y0"/>
<dbReference type="GO" id="GO:0005536">
    <property type="term" value="F:D-glucose binding"/>
    <property type="evidence" value="ECO:0007669"/>
    <property type="project" value="InterPro"/>
</dbReference>
<dbReference type="Gene3D" id="3.30.420.40">
    <property type="match status" value="1"/>
</dbReference>
<accession>A0A5P2C4Y0</accession>
<dbReference type="CDD" id="cd24008">
    <property type="entry name" value="ASKHA_NBD_GLK"/>
    <property type="match status" value="1"/>
</dbReference>
<evidence type="ECO:0000313" key="5">
    <source>
        <dbReference type="EMBL" id="QES37340.1"/>
    </source>
</evidence>
<dbReference type="InterPro" id="IPR003836">
    <property type="entry name" value="Glucokinase"/>
</dbReference>
<evidence type="ECO:0008006" key="7">
    <source>
        <dbReference type="Google" id="ProtNLM"/>
    </source>
</evidence>
<dbReference type="PANTHER" id="PTHR47363:SF1">
    <property type="entry name" value="GLUCOKINASE"/>
    <property type="match status" value="1"/>
</dbReference>
<evidence type="ECO:0000256" key="1">
    <source>
        <dbReference type="ARBA" id="ARBA00022679"/>
    </source>
</evidence>
<proteinExistence type="inferred from homology"/>
<dbReference type="GO" id="GO:0006096">
    <property type="term" value="P:glycolytic process"/>
    <property type="evidence" value="ECO:0007669"/>
    <property type="project" value="InterPro"/>
</dbReference>
<feature type="region of interest" description="Disordered" evidence="4">
    <location>
        <begin position="50"/>
        <end position="83"/>
    </location>
</feature>
<comment type="similarity">
    <text evidence="3">Belongs to the bacterial glucokinase family.</text>
</comment>
<dbReference type="SUPFAM" id="SSF53067">
    <property type="entry name" value="Actin-like ATPase domain"/>
    <property type="match status" value="1"/>
</dbReference>
<dbReference type="Proteomes" id="UP000322927">
    <property type="component" value="Chromosome"/>
</dbReference>
<reference evidence="5 6" key="1">
    <citation type="submission" date="2018-05" db="EMBL/GenBank/DDBJ databases">
        <title>Streptomyces venezuelae.</title>
        <authorList>
            <person name="Kim W."/>
            <person name="Lee N."/>
            <person name="Cho B.-K."/>
        </authorList>
    </citation>
    <scope>NUCLEOTIDE SEQUENCE [LARGE SCALE GENOMIC DNA]</scope>
    <source>
        <strain evidence="5 6">ATCC 14584</strain>
    </source>
</reference>
<dbReference type="Pfam" id="PF02685">
    <property type="entry name" value="Glucokinase"/>
    <property type="match status" value="1"/>
</dbReference>
<protein>
    <recommendedName>
        <fullName evidence="7">Glucokinase</fullName>
    </recommendedName>
</protein>
<keyword evidence="1" id="KW-0808">Transferase</keyword>
<organism evidence="5 6">
    <name type="scientific">Streptomyces venezuelae</name>
    <dbReference type="NCBI Taxonomy" id="54571"/>
    <lineage>
        <taxon>Bacteria</taxon>
        <taxon>Bacillati</taxon>
        <taxon>Actinomycetota</taxon>
        <taxon>Actinomycetes</taxon>
        <taxon>Kitasatosporales</taxon>
        <taxon>Streptomycetaceae</taxon>
        <taxon>Streptomyces</taxon>
    </lineage>
</organism>
<keyword evidence="2" id="KW-0418">Kinase</keyword>
<sequence>MTGRPGGPEGPVSGRRVRVPQYRSDELLGARDLLRVDLHLLAVRVPDDDGEVRAPLLDPELRGRHQRGDRAAADGGQDQLRHGPHLAGLRRSAREPDPAPQVVLPLQPGVQIPHQRRVGPRRARHLDQYRHDITASPPASCVRVRMDVSHTVPHDNSVRTGENWADPRRSGEAVRTAVAAFDVGGTNSRLRGGWAGEPEYTERKVRTADFPSLGDLVTASLGEAGLRPEAVVLAVAGRVPAHGDVQMTNLPHWPLFESAAFAAEHGIRLRVVNDMTATAHGMADLGPDEVRPLTHHDAAARADELLAVSVGSGVGSALLDGQGAVRTSESGHVTWQPVDAFEAGYLDFLRSGSAGVVTVEESIGGLRGFDRMYDYVCHAAPPTPELHARVTEARGTGAPVAPLITAAALAGDPRAREVVRLFAAVFGQYLRGLVLVCLPAGGVVTLTSGVLQAPGVAEFLCARTAFLDRFISPGACHHDLLAEVPVRLALDPLVGVRGAYRLATRDALGEGPRDQRF</sequence>
<dbReference type="EMBL" id="CP029192">
    <property type="protein sequence ID" value="QES37340.1"/>
    <property type="molecule type" value="Genomic_DNA"/>
</dbReference>
<gene>
    <name evidence="5" type="ORF">DEJ48_31560</name>
</gene>
<dbReference type="OrthoDB" id="3974524at2"/>
<dbReference type="Gene3D" id="3.40.367.20">
    <property type="match status" value="1"/>
</dbReference>
<dbReference type="GO" id="GO:0005524">
    <property type="term" value="F:ATP binding"/>
    <property type="evidence" value="ECO:0007669"/>
    <property type="project" value="InterPro"/>
</dbReference>
<dbReference type="InterPro" id="IPR043129">
    <property type="entry name" value="ATPase_NBD"/>
</dbReference>
<evidence type="ECO:0000256" key="4">
    <source>
        <dbReference type="SAM" id="MobiDB-lite"/>
    </source>
</evidence>
<evidence type="ECO:0000256" key="2">
    <source>
        <dbReference type="ARBA" id="ARBA00022777"/>
    </source>
</evidence>
<evidence type="ECO:0000256" key="3">
    <source>
        <dbReference type="RuleBase" id="RU004046"/>
    </source>
</evidence>
<name>A0A5P2C4Y0_STRVZ</name>
<dbReference type="GO" id="GO:0004340">
    <property type="term" value="F:glucokinase activity"/>
    <property type="evidence" value="ECO:0007669"/>
    <property type="project" value="InterPro"/>
</dbReference>
<feature type="compositionally biased region" description="Basic and acidic residues" evidence="4">
    <location>
        <begin position="59"/>
        <end position="72"/>
    </location>
</feature>